<dbReference type="PANTHER" id="PTHR10380">
    <property type="entry name" value="CUTICLE PROTEIN"/>
    <property type="match status" value="1"/>
</dbReference>
<accession>A8W7B1</accession>
<evidence type="ECO:0000256" key="3">
    <source>
        <dbReference type="SAM" id="SignalP"/>
    </source>
</evidence>
<sequence length="104" mass="11246">MKMIIFVLSALLAIAAAAPQQADKDAVITKYESDNIGIDGYNFNFDTSNGISQQETGQLANAGSENEIMKVAGSYQFTWNGVTYTVTYTADENGFQAQGDHIPK</sequence>
<dbReference type="Pfam" id="PF00379">
    <property type="entry name" value="Chitin_bind_4"/>
    <property type="match status" value="1"/>
</dbReference>
<dbReference type="InterPro" id="IPR050468">
    <property type="entry name" value="Cuticle_Struct_Prot"/>
</dbReference>
<dbReference type="PROSITE" id="PS51155">
    <property type="entry name" value="CHIT_BIND_RR_2"/>
    <property type="match status" value="1"/>
</dbReference>
<evidence type="ECO:0000313" key="4">
    <source>
        <dbReference type="EMBL" id="ABW74142.1"/>
    </source>
</evidence>
<protein>
    <submittedName>
        <fullName evidence="4">Cuticular protein Ld-CP2</fullName>
    </submittedName>
</protein>
<feature type="chain" id="PRO_5002731556" evidence="3">
    <location>
        <begin position="18"/>
        <end position="104"/>
    </location>
</feature>
<evidence type="ECO:0000256" key="1">
    <source>
        <dbReference type="ARBA" id="ARBA00022460"/>
    </source>
</evidence>
<name>A8W7B1_LEPDE</name>
<proteinExistence type="evidence at transcript level"/>
<dbReference type="EMBL" id="EU194557">
    <property type="protein sequence ID" value="ABW74142.1"/>
    <property type="molecule type" value="mRNA"/>
</dbReference>
<dbReference type="RefSeq" id="XP_023024894.2">
    <property type="nucleotide sequence ID" value="XM_023169126.2"/>
</dbReference>
<reference evidence="4" key="1">
    <citation type="submission" date="2007-10" db="EMBL/GenBank/DDBJ databases">
        <title>cDNAs characterization and gene expression of cuticular proteins at larvae and adult stages in Leptinotarsa decemlineata (Say).</title>
        <authorList>
            <person name="Zhang J."/>
            <person name="Goyer C."/>
            <person name="Pelletier Y."/>
        </authorList>
    </citation>
    <scope>NUCLEOTIDE SEQUENCE</scope>
</reference>
<feature type="signal peptide" evidence="3">
    <location>
        <begin position="1"/>
        <end position="17"/>
    </location>
</feature>
<dbReference type="GeneID" id="111512963"/>
<evidence type="ECO:0000256" key="2">
    <source>
        <dbReference type="PROSITE-ProRule" id="PRU00497"/>
    </source>
</evidence>
<dbReference type="PANTHER" id="PTHR10380:SF218">
    <property type="entry name" value="ADULT CUTICLE PROTEIN 65AA-RELATED"/>
    <property type="match status" value="1"/>
</dbReference>
<dbReference type="AlphaFoldDB" id="A8W7B1"/>
<dbReference type="OrthoDB" id="7255276at2759"/>
<organism evidence="4">
    <name type="scientific">Leptinotarsa decemlineata</name>
    <name type="common">Colorado potato beetle</name>
    <name type="synonym">Doryphora decemlineata</name>
    <dbReference type="NCBI Taxonomy" id="7539"/>
    <lineage>
        <taxon>Eukaryota</taxon>
        <taxon>Metazoa</taxon>
        <taxon>Ecdysozoa</taxon>
        <taxon>Arthropoda</taxon>
        <taxon>Hexapoda</taxon>
        <taxon>Insecta</taxon>
        <taxon>Pterygota</taxon>
        <taxon>Neoptera</taxon>
        <taxon>Endopterygota</taxon>
        <taxon>Coleoptera</taxon>
        <taxon>Polyphaga</taxon>
        <taxon>Cucujiformia</taxon>
        <taxon>Chrysomeloidea</taxon>
        <taxon>Chrysomelidae</taxon>
        <taxon>Chrysomelinae</taxon>
        <taxon>Doryphorini</taxon>
        <taxon>Leptinotarsa</taxon>
    </lineage>
</organism>
<dbReference type="GO" id="GO:0062129">
    <property type="term" value="C:chitin-based extracellular matrix"/>
    <property type="evidence" value="ECO:0007669"/>
    <property type="project" value="TreeGrafter"/>
</dbReference>
<keyword evidence="3" id="KW-0732">Signal</keyword>
<keyword evidence="1 2" id="KW-0193">Cuticle</keyword>
<dbReference type="GO" id="GO:0008010">
    <property type="term" value="F:structural constituent of chitin-based larval cuticle"/>
    <property type="evidence" value="ECO:0007669"/>
    <property type="project" value="TreeGrafter"/>
</dbReference>
<dbReference type="InterPro" id="IPR000618">
    <property type="entry name" value="Insect_cuticle"/>
</dbReference>